<sequence length="132" mass="14897">MDMSAVQPHGDRHGAGSPEGAVKTDRPHHQNGRSRTLGWDNVRVRTNTCRPDLTHRGRRKQGRPRGKASRDDLESQLQWINTSPRTEVCVASRSLTTGSCLRTRDDKWQPVLNATEEPQRTSPRWASNAHIV</sequence>
<feature type="compositionally biased region" description="Basic residues" evidence="1">
    <location>
        <begin position="56"/>
        <end position="67"/>
    </location>
</feature>
<feature type="region of interest" description="Disordered" evidence="1">
    <location>
        <begin position="1"/>
        <end position="78"/>
    </location>
</feature>
<keyword evidence="3" id="KW-1185">Reference proteome</keyword>
<dbReference type="Proteomes" id="UP001221898">
    <property type="component" value="Unassembled WGS sequence"/>
</dbReference>
<evidence type="ECO:0000313" key="3">
    <source>
        <dbReference type="Proteomes" id="UP001221898"/>
    </source>
</evidence>
<dbReference type="AlphaFoldDB" id="A0AAD7S0L6"/>
<organism evidence="2 3">
    <name type="scientific">Aldrovandia affinis</name>
    <dbReference type="NCBI Taxonomy" id="143900"/>
    <lineage>
        <taxon>Eukaryota</taxon>
        <taxon>Metazoa</taxon>
        <taxon>Chordata</taxon>
        <taxon>Craniata</taxon>
        <taxon>Vertebrata</taxon>
        <taxon>Euteleostomi</taxon>
        <taxon>Actinopterygii</taxon>
        <taxon>Neopterygii</taxon>
        <taxon>Teleostei</taxon>
        <taxon>Notacanthiformes</taxon>
        <taxon>Halosauridae</taxon>
        <taxon>Aldrovandia</taxon>
    </lineage>
</organism>
<evidence type="ECO:0000313" key="2">
    <source>
        <dbReference type="EMBL" id="KAJ8393754.1"/>
    </source>
</evidence>
<accession>A0AAD7S0L6</accession>
<name>A0AAD7S0L6_9TELE</name>
<comment type="caution">
    <text evidence="2">The sequence shown here is derived from an EMBL/GenBank/DDBJ whole genome shotgun (WGS) entry which is preliminary data.</text>
</comment>
<evidence type="ECO:0000256" key="1">
    <source>
        <dbReference type="SAM" id="MobiDB-lite"/>
    </source>
</evidence>
<proteinExistence type="predicted"/>
<gene>
    <name evidence="2" type="ORF">AAFF_G00056690</name>
</gene>
<dbReference type="EMBL" id="JAINUG010000133">
    <property type="protein sequence ID" value="KAJ8393754.1"/>
    <property type="molecule type" value="Genomic_DNA"/>
</dbReference>
<reference evidence="2" key="1">
    <citation type="journal article" date="2023" name="Science">
        <title>Genome structures resolve the early diversification of teleost fishes.</title>
        <authorList>
            <person name="Parey E."/>
            <person name="Louis A."/>
            <person name="Montfort J."/>
            <person name="Bouchez O."/>
            <person name="Roques C."/>
            <person name="Iampietro C."/>
            <person name="Lluch J."/>
            <person name="Castinel A."/>
            <person name="Donnadieu C."/>
            <person name="Desvignes T."/>
            <person name="Floi Bucao C."/>
            <person name="Jouanno E."/>
            <person name="Wen M."/>
            <person name="Mejri S."/>
            <person name="Dirks R."/>
            <person name="Jansen H."/>
            <person name="Henkel C."/>
            <person name="Chen W.J."/>
            <person name="Zahm M."/>
            <person name="Cabau C."/>
            <person name="Klopp C."/>
            <person name="Thompson A.W."/>
            <person name="Robinson-Rechavi M."/>
            <person name="Braasch I."/>
            <person name="Lecointre G."/>
            <person name="Bobe J."/>
            <person name="Postlethwait J.H."/>
            <person name="Berthelot C."/>
            <person name="Roest Crollius H."/>
            <person name="Guiguen Y."/>
        </authorList>
    </citation>
    <scope>NUCLEOTIDE SEQUENCE</scope>
    <source>
        <strain evidence="2">NC1722</strain>
    </source>
</reference>
<protein>
    <submittedName>
        <fullName evidence="2">Uncharacterized protein</fullName>
    </submittedName>
</protein>